<keyword evidence="9" id="KW-0540">Nuclease</keyword>
<dbReference type="GO" id="GO:0004519">
    <property type="term" value="F:endonuclease activity"/>
    <property type="evidence" value="ECO:0007669"/>
    <property type="project" value="UniProtKB-KW"/>
</dbReference>
<dbReference type="InterPro" id="IPR004659">
    <property type="entry name" value="RNase_E/G"/>
</dbReference>
<evidence type="ECO:0000256" key="8">
    <source>
        <dbReference type="ARBA" id="ARBA00022694"/>
    </source>
</evidence>
<evidence type="ECO:0000256" key="3">
    <source>
        <dbReference type="ARBA" id="ARBA00005663"/>
    </source>
</evidence>
<keyword evidence="12" id="KW-0255">Endonuclease</keyword>
<organism evidence="17 18">
    <name type="scientific">Methylohalomonas lacus</name>
    <dbReference type="NCBI Taxonomy" id="398773"/>
    <lineage>
        <taxon>Bacteria</taxon>
        <taxon>Pseudomonadati</taxon>
        <taxon>Pseudomonadota</taxon>
        <taxon>Gammaproteobacteria</taxon>
        <taxon>Methylohalomonadales</taxon>
        <taxon>Methylohalomonadaceae</taxon>
        <taxon>Methylohalomonas</taxon>
    </lineage>
</organism>
<dbReference type="InterPro" id="IPR048583">
    <property type="entry name" value="RNase_E_G_thioredoxin-like"/>
</dbReference>
<keyword evidence="15" id="KW-0694">RNA-binding</keyword>
<name>A0AAE3L0N3_9GAMM</name>
<comment type="caution">
    <text evidence="17">The sequence shown here is derived from an EMBL/GenBank/DDBJ whole genome shotgun (WGS) entry which is preliminary data.</text>
</comment>
<keyword evidence="6" id="KW-0698">rRNA processing</keyword>
<dbReference type="InterPro" id="IPR003029">
    <property type="entry name" value="S1_domain"/>
</dbReference>
<feature type="domain" description="S1 motif" evidence="16">
    <location>
        <begin position="39"/>
        <end position="123"/>
    </location>
</feature>
<dbReference type="AlphaFoldDB" id="A0AAE3L0N3"/>
<keyword evidence="5" id="KW-0963">Cytoplasm</keyword>
<gene>
    <name evidence="17" type="ORF">J2T55_000316</name>
</gene>
<dbReference type="SMART" id="SM00316">
    <property type="entry name" value="S1"/>
    <property type="match status" value="1"/>
</dbReference>
<accession>A0AAE3L0N3</accession>
<dbReference type="InterPro" id="IPR012340">
    <property type="entry name" value="NA-bd_OB-fold"/>
</dbReference>
<dbReference type="CDD" id="cd04453">
    <property type="entry name" value="S1_RNase_E"/>
    <property type="match status" value="1"/>
</dbReference>
<keyword evidence="14" id="KW-0460">Magnesium</keyword>
<dbReference type="SUPFAM" id="SSF50249">
    <property type="entry name" value="Nucleic acid-binding proteins"/>
    <property type="match status" value="1"/>
</dbReference>
<dbReference type="EMBL" id="JANUCT010000002">
    <property type="protein sequence ID" value="MCS3902320.1"/>
    <property type="molecule type" value="Genomic_DNA"/>
</dbReference>
<evidence type="ECO:0000256" key="1">
    <source>
        <dbReference type="ARBA" id="ARBA00001946"/>
    </source>
</evidence>
<keyword evidence="18" id="KW-1185">Reference proteome</keyword>
<dbReference type="GO" id="GO:0006364">
    <property type="term" value="P:rRNA processing"/>
    <property type="evidence" value="ECO:0007669"/>
    <property type="project" value="UniProtKB-KW"/>
</dbReference>
<keyword evidence="8" id="KW-0819">tRNA processing</keyword>
<comment type="cofactor">
    <cofactor evidence="1">
        <name>Mg(2+)</name>
        <dbReference type="ChEBI" id="CHEBI:18420"/>
    </cofactor>
</comment>
<dbReference type="PANTHER" id="PTHR30001">
    <property type="entry name" value="RIBONUCLEASE"/>
    <property type="match status" value="1"/>
</dbReference>
<dbReference type="Proteomes" id="UP001204445">
    <property type="component" value="Unassembled WGS sequence"/>
</dbReference>
<dbReference type="Gene3D" id="2.40.50.140">
    <property type="entry name" value="Nucleic acid-binding proteins"/>
    <property type="match status" value="1"/>
</dbReference>
<dbReference type="PANTHER" id="PTHR30001:SF0">
    <property type="entry name" value="RIBONUCLEASE G"/>
    <property type="match status" value="1"/>
</dbReference>
<dbReference type="GO" id="GO:0019843">
    <property type="term" value="F:rRNA binding"/>
    <property type="evidence" value="ECO:0007669"/>
    <property type="project" value="UniProtKB-KW"/>
</dbReference>
<protein>
    <recommendedName>
        <fullName evidence="4">Ribonuclease G</fullName>
    </recommendedName>
</protein>
<dbReference type="RefSeq" id="WP_259053827.1">
    <property type="nucleotide sequence ID" value="NZ_JANUCT010000002.1"/>
</dbReference>
<dbReference type="Pfam" id="PF20833">
    <property type="entry name" value="RNase_E_G_Thio"/>
    <property type="match status" value="1"/>
</dbReference>
<evidence type="ECO:0000259" key="16">
    <source>
        <dbReference type="PROSITE" id="PS50126"/>
    </source>
</evidence>
<dbReference type="Gene3D" id="3.40.1260.20">
    <property type="entry name" value="Ribonuclease E, catalytic domain"/>
    <property type="match status" value="1"/>
</dbReference>
<evidence type="ECO:0000256" key="15">
    <source>
        <dbReference type="ARBA" id="ARBA00022884"/>
    </source>
</evidence>
<dbReference type="InterPro" id="IPR019307">
    <property type="entry name" value="RNA-bd_AU-1/RNase_E/G"/>
</dbReference>
<evidence type="ECO:0000256" key="4">
    <source>
        <dbReference type="ARBA" id="ARBA00017719"/>
    </source>
</evidence>
<sequence>MSSEILINVTPQETRVAVVDNGVLQEVYIERDKRRGIVGNIYKGRVSRVLPGMQAAFIDMGLARTGFLHRNDLTDPDSDEAPDNTSNLTRTPAIEHLLNEGDEVLVQVLKDPIGSKGARLTTRLAIPSRYLVLIPDCPPSIGISQRIEDETERERLRGLVYQYQSGVIPIAVGDHDNLGIQPRLPPVDVLNNGGFIVRTAAEGVNDDKIRKDIDFLCRLWHSIQGRIDSITAPGTIYEDLPLFMRTLRDLVDTETEKVRIDSRESYDRLADFARRFIPEFVDRIELYTGEHPILDLYSVEDEIQKSLGRRVELKSGGHLYIDQTEAMTTIDINTGAFVGHRNLEETIFKTNLEATHAIARQLRLRNLGGIIIVDFIDMQDTEHQRQVLRTLDKHLERDHSKVAISEVTSLGLVQITRKRTRESLEHVLCEPCPTCHGRGSVKTAESVCYEIFREILREVRQFDAKKLLVIASQPVVDMLLDDESTSVAELEAFIGRSITFQVETLYDQEQYDIVLL</sequence>
<evidence type="ECO:0000256" key="6">
    <source>
        <dbReference type="ARBA" id="ARBA00022552"/>
    </source>
</evidence>
<evidence type="ECO:0000256" key="10">
    <source>
        <dbReference type="ARBA" id="ARBA00022723"/>
    </source>
</evidence>
<keyword evidence="11" id="KW-0699">rRNA-binding</keyword>
<keyword evidence="13 17" id="KW-0378">Hydrolase</keyword>
<keyword evidence="10" id="KW-0479">Metal-binding</keyword>
<dbReference type="NCBIfam" id="TIGR00757">
    <property type="entry name" value="RNaseEG"/>
    <property type="match status" value="1"/>
</dbReference>
<evidence type="ECO:0000256" key="2">
    <source>
        <dbReference type="ARBA" id="ARBA00004496"/>
    </source>
</evidence>
<evidence type="ECO:0000313" key="17">
    <source>
        <dbReference type="EMBL" id="MCS3902320.1"/>
    </source>
</evidence>
<dbReference type="GO" id="GO:0016787">
    <property type="term" value="F:hydrolase activity"/>
    <property type="evidence" value="ECO:0007669"/>
    <property type="project" value="UniProtKB-KW"/>
</dbReference>
<evidence type="ECO:0000256" key="13">
    <source>
        <dbReference type="ARBA" id="ARBA00022801"/>
    </source>
</evidence>
<evidence type="ECO:0000256" key="5">
    <source>
        <dbReference type="ARBA" id="ARBA00022490"/>
    </source>
</evidence>
<dbReference type="GO" id="GO:0000049">
    <property type="term" value="F:tRNA binding"/>
    <property type="evidence" value="ECO:0007669"/>
    <property type="project" value="UniProtKB-KW"/>
</dbReference>
<comment type="subcellular location">
    <subcellularLocation>
        <location evidence="2">Cytoplasm</location>
    </subcellularLocation>
</comment>
<keyword evidence="7" id="KW-0820">tRNA-binding</keyword>
<evidence type="ECO:0000256" key="12">
    <source>
        <dbReference type="ARBA" id="ARBA00022759"/>
    </source>
</evidence>
<evidence type="ECO:0000256" key="7">
    <source>
        <dbReference type="ARBA" id="ARBA00022555"/>
    </source>
</evidence>
<evidence type="ECO:0000256" key="14">
    <source>
        <dbReference type="ARBA" id="ARBA00022842"/>
    </source>
</evidence>
<dbReference type="GO" id="GO:0008033">
    <property type="term" value="P:tRNA processing"/>
    <property type="evidence" value="ECO:0007669"/>
    <property type="project" value="UniProtKB-KW"/>
</dbReference>
<reference evidence="17" key="1">
    <citation type="submission" date="2022-08" db="EMBL/GenBank/DDBJ databases">
        <title>Genomic Encyclopedia of Type Strains, Phase III (KMG-III): the genomes of soil and plant-associated and newly described type strains.</title>
        <authorList>
            <person name="Whitman W."/>
        </authorList>
    </citation>
    <scope>NUCLEOTIDE SEQUENCE</scope>
    <source>
        <strain evidence="17">HMT 1</strain>
    </source>
</reference>
<proteinExistence type="inferred from homology"/>
<dbReference type="PROSITE" id="PS50126">
    <property type="entry name" value="S1"/>
    <property type="match status" value="1"/>
</dbReference>
<evidence type="ECO:0000256" key="9">
    <source>
        <dbReference type="ARBA" id="ARBA00022722"/>
    </source>
</evidence>
<evidence type="ECO:0000313" key="18">
    <source>
        <dbReference type="Proteomes" id="UP001204445"/>
    </source>
</evidence>
<dbReference type="Pfam" id="PF10150">
    <property type="entry name" value="RNase_E_G"/>
    <property type="match status" value="1"/>
</dbReference>
<dbReference type="GO" id="GO:0004540">
    <property type="term" value="F:RNA nuclease activity"/>
    <property type="evidence" value="ECO:0007669"/>
    <property type="project" value="InterPro"/>
</dbReference>
<evidence type="ECO:0000256" key="11">
    <source>
        <dbReference type="ARBA" id="ARBA00022730"/>
    </source>
</evidence>
<dbReference type="GO" id="GO:0005737">
    <property type="term" value="C:cytoplasm"/>
    <property type="evidence" value="ECO:0007669"/>
    <property type="project" value="UniProtKB-SubCell"/>
</dbReference>
<dbReference type="GO" id="GO:0046872">
    <property type="term" value="F:metal ion binding"/>
    <property type="evidence" value="ECO:0007669"/>
    <property type="project" value="UniProtKB-KW"/>
</dbReference>
<comment type="similarity">
    <text evidence="3">Belongs to the RNase E/G family. RNase G subfamily.</text>
</comment>